<reference evidence="1 2" key="1">
    <citation type="submission" date="2013-05" db="EMBL/GenBank/DDBJ databases">
        <authorList>
            <person name="Strain E.A."/>
            <person name="Brown E."/>
            <person name="Allard M.W."/>
            <person name="Luo Y.L."/>
        </authorList>
    </citation>
    <scope>NUCLEOTIDE SEQUENCE [LARGE SCALE GENOMIC DNA]</scope>
    <source>
        <strain evidence="1 2">TS-15</strain>
    </source>
</reference>
<sequence>MIDIGQIRLIDLIPPNLREDENVYAAAEAIDAELQQATEIMPGVAILHSIDKLDEQWVDELAYQFHVDFYDPELPLEQKRELVKNSLAWHKRKGTPSAVAELITTIFGSGQVVEWFDYGGKPGRFKVTTSDPTATNERAQEFLAAINSVKRLSAKLEKIELLKTGTMDLNVGFVFHSGKRLYIEQVV</sequence>
<accession>S9STE5</accession>
<dbReference type="Pfam" id="PF09684">
    <property type="entry name" value="Tail_P2_I"/>
    <property type="match status" value="1"/>
</dbReference>
<organism evidence="1 2">
    <name type="scientific">Paenibacillus alvei TS-15</name>
    <dbReference type="NCBI Taxonomy" id="1117108"/>
    <lineage>
        <taxon>Bacteria</taxon>
        <taxon>Bacillati</taxon>
        <taxon>Bacillota</taxon>
        <taxon>Bacilli</taxon>
        <taxon>Bacillales</taxon>
        <taxon>Paenibacillaceae</taxon>
        <taxon>Paenibacillus</taxon>
    </lineage>
</organism>
<evidence type="ECO:0000313" key="1">
    <source>
        <dbReference type="EMBL" id="EPY07413.1"/>
    </source>
</evidence>
<dbReference type="NCBIfam" id="TIGR01634">
    <property type="entry name" value="tail_P2_I"/>
    <property type="match status" value="1"/>
</dbReference>
<name>S9STE5_PAEAL</name>
<protein>
    <recommendedName>
        <fullName evidence="3">Phage tail protein I</fullName>
    </recommendedName>
</protein>
<dbReference type="AlphaFoldDB" id="S9STE5"/>
<comment type="caution">
    <text evidence="1">The sequence shown here is derived from an EMBL/GenBank/DDBJ whole genome shotgun (WGS) entry which is preliminary data.</text>
</comment>
<dbReference type="RefSeq" id="WP_021259381.1">
    <property type="nucleotide sequence ID" value="NZ_ATMT01000043.1"/>
</dbReference>
<dbReference type="eggNOG" id="COG4385">
    <property type="taxonomic scope" value="Bacteria"/>
</dbReference>
<dbReference type="PATRIC" id="fig|1117108.3.peg.2038"/>
<dbReference type="InterPro" id="IPR006521">
    <property type="entry name" value="Tail_protein_I"/>
</dbReference>
<dbReference type="Proteomes" id="UP000015344">
    <property type="component" value="Unassembled WGS sequence"/>
</dbReference>
<evidence type="ECO:0000313" key="2">
    <source>
        <dbReference type="Proteomes" id="UP000015344"/>
    </source>
</evidence>
<proteinExistence type="predicted"/>
<evidence type="ECO:0008006" key="3">
    <source>
        <dbReference type="Google" id="ProtNLM"/>
    </source>
</evidence>
<gene>
    <name evidence="1" type="ORF">PAALTS15_09820</name>
</gene>
<dbReference type="EMBL" id="ATMT01000043">
    <property type="protein sequence ID" value="EPY07413.1"/>
    <property type="molecule type" value="Genomic_DNA"/>
</dbReference>